<name>A0A834JDD9_VESVU</name>
<proteinExistence type="predicted"/>
<protein>
    <submittedName>
        <fullName evidence="2">Uncharacterized protein</fullName>
    </submittedName>
</protein>
<feature type="compositionally biased region" description="Basic residues" evidence="1">
    <location>
        <begin position="76"/>
        <end position="86"/>
    </location>
</feature>
<feature type="region of interest" description="Disordered" evidence="1">
    <location>
        <begin position="1"/>
        <end position="115"/>
    </location>
</feature>
<keyword evidence="3" id="KW-1185">Reference proteome</keyword>
<evidence type="ECO:0000313" key="2">
    <source>
        <dbReference type="EMBL" id="KAF7386593.1"/>
    </source>
</evidence>
<dbReference type="AlphaFoldDB" id="A0A834JDD9"/>
<dbReference type="Proteomes" id="UP000614350">
    <property type="component" value="Unassembled WGS sequence"/>
</dbReference>
<gene>
    <name evidence="2" type="ORF">HZH66_011045</name>
</gene>
<accession>A0A834JDD9</accession>
<evidence type="ECO:0000313" key="3">
    <source>
        <dbReference type="Proteomes" id="UP000614350"/>
    </source>
</evidence>
<feature type="compositionally biased region" description="Polar residues" evidence="1">
    <location>
        <begin position="106"/>
        <end position="115"/>
    </location>
</feature>
<sequence length="115" mass="13342">MREFPERLGFSRSNASRFGPTEQTQRIDDEHWTAPETSPSRLRHPVIKRMGRAQVGYLSREDRRGQTDVPTSTGTRKTRRRHHHYRLPSQTRNPRKPSGQLFDRSSIANSRTSSG</sequence>
<organism evidence="2 3">
    <name type="scientific">Vespula vulgaris</name>
    <name type="common">Yellow jacket</name>
    <name type="synonym">Wasp</name>
    <dbReference type="NCBI Taxonomy" id="7454"/>
    <lineage>
        <taxon>Eukaryota</taxon>
        <taxon>Metazoa</taxon>
        <taxon>Ecdysozoa</taxon>
        <taxon>Arthropoda</taxon>
        <taxon>Hexapoda</taxon>
        <taxon>Insecta</taxon>
        <taxon>Pterygota</taxon>
        <taxon>Neoptera</taxon>
        <taxon>Endopterygota</taxon>
        <taxon>Hymenoptera</taxon>
        <taxon>Apocrita</taxon>
        <taxon>Aculeata</taxon>
        <taxon>Vespoidea</taxon>
        <taxon>Vespidae</taxon>
        <taxon>Vespinae</taxon>
        <taxon>Vespula</taxon>
    </lineage>
</organism>
<evidence type="ECO:0000256" key="1">
    <source>
        <dbReference type="SAM" id="MobiDB-lite"/>
    </source>
</evidence>
<reference evidence="2" key="1">
    <citation type="journal article" date="2020" name="G3 (Bethesda)">
        <title>High-Quality Assemblies for Three Invasive Social Wasps from the &lt;i&gt;Vespula&lt;/i&gt; Genus.</title>
        <authorList>
            <person name="Harrop T.W.R."/>
            <person name="Guhlin J."/>
            <person name="McLaughlin G.M."/>
            <person name="Permina E."/>
            <person name="Stockwell P."/>
            <person name="Gilligan J."/>
            <person name="Le Lec M.F."/>
            <person name="Gruber M.A.M."/>
            <person name="Quinn O."/>
            <person name="Lovegrove M."/>
            <person name="Duncan E.J."/>
            <person name="Remnant E.J."/>
            <person name="Van Eeckhoven J."/>
            <person name="Graham B."/>
            <person name="Knapp R.A."/>
            <person name="Langford K.W."/>
            <person name="Kronenberg Z."/>
            <person name="Press M.O."/>
            <person name="Eacker S.M."/>
            <person name="Wilson-Rankin E.E."/>
            <person name="Purcell J."/>
            <person name="Lester P.J."/>
            <person name="Dearden P.K."/>
        </authorList>
    </citation>
    <scope>NUCLEOTIDE SEQUENCE</scope>
    <source>
        <strain evidence="2">Marl-1</strain>
    </source>
</reference>
<comment type="caution">
    <text evidence="2">The sequence shown here is derived from an EMBL/GenBank/DDBJ whole genome shotgun (WGS) entry which is preliminary data.</text>
</comment>
<dbReference type="EMBL" id="JACSEA010000013">
    <property type="protein sequence ID" value="KAF7386593.1"/>
    <property type="molecule type" value="Genomic_DNA"/>
</dbReference>
<feature type="compositionally biased region" description="Basic residues" evidence="1">
    <location>
        <begin position="41"/>
        <end position="51"/>
    </location>
</feature>
<feature type="compositionally biased region" description="Polar residues" evidence="1">
    <location>
        <begin position="11"/>
        <end position="24"/>
    </location>
</feature>